<keyword evidence="5" id="KW-1185">Reference proteome</keyword>
<keyword evidence="1" id="KW-1133">Transmembrane helix</keyword>
<feature type="transmembrane region" description="Helical" evidence="1">
    <location>
        <begin position="31"/>
        <end position="47"/>
    </location>
</feature>
<dbReference type="InterPro" id="IPR043128">
    <property type="entry name" value="Rev_trsase/Diguanyl_cyclase"/>
</dbReference>
<feature type="transmembrane region" description="Helical" evidence="1">
    <location>
        <begin position="6"/>
        <end position="24"/>
    </location>
</feature>
<dbReference type="InterPro" id="IPR001633">
    <property type="entry name" value="EAL_dom"/>
</dbReference>
<dbReference type="CDD" id="cd01949">
    <property type="entry name" value="GGDEF"/>
    <property type="match status" value="1"/>
</dbReference>
<dbReference type="PANTHER" id="PTHR33121">
    <property type="entry name" value="CYCLIC DI-GMP PHOSPHODIESTERASE PDEF"/>
    <property type="match status" value="1"/>
</dbReference>
<dbReference type="SUPFAM" id="SSF55781">
    <property type="entry name" value="GAF domain-like"/>
    <property type="match status" value="1"/>
</dbReference>
<dbReference type="Pfam" id="PF00990">
    <property type="entry name" value="GGDEF"/>
    <property type="match status" value="1"/>
</dbReference>
<evidence type="ECO:0000259" key="3">
    <source>
        <dbReference type="PROSITE" id="PS50887"/>
    </source>
</evidence>
<keyword evidence="1" id="KW-0472">Membrane</keyword>
<feature type="transmembrane region" description="Helical" evidence="1">
    <location>
        <begin position="144"/>
        <end position="165"/>
    </location>
</feature>
<dbReference type="InterPro" id="IPR050706">
    <property type="entry name" value="Cyclic-di-GMP_PDE-like"/>
</dbReference>
<feature type="transmembrane region" description="Helical" evidence="1">
    <location>
        <begin position="177"/>
        <end position="196"/>
    </location>
</feature>
<name>A0ABV7JY21_9ALTE</name>
<dbReference type="EMBL" id="JBHRSX010000017">
    <property type="protein sequence ID" value="MFC3201985.1"/>
    <property type="molecule type" value="Genomic_DNA"/>
</dbReference>
<evidence type="ECO:0000313" key="4">
    <source>
        <dbReference type="EMBL" id="MFC3201985.1"/>
    </source>
</evidence>
<evidence type="ECO:0000256" key="1">
    <source>
        <dbReference type="SAM" id="Phobius"/>
    </source>
</evidence>
<evidence type="ECO:0000313" key="5">
    <source>
        <dbReference type="Proteomes" id="UP001595477"/>
    </source>
</evidence>
<dbReference type="InterPro" id="IPR035919">
    <property type="entry name" value="EAL_sf"/>
</dbReference>
<dbReference type="PANTHER" id="PTHR33121:SF70">
    <property type="entry name" value="SIGNALING PROTEIN YKOW"/>
    <property type="match status" value="1"/>
</dbReference>
<gene>
    <name evidence="4" type="ORF">ACFOEW_09155</name>
</gene>
<dbReference type="SMART" id="SM00267">
    <property type="entry name" value="GGDEF"/>
    <property type="match status" value="1"/>
</dbReference>
<dbReference type="Gene3D" id="3.30.70.270">
    <property type="match status" value="1"/>
</dbReference>
<evidence type="ECO:0000259" key="2">
    <source>
        <dbReference type="PROSITE" id="PS50883"/>
    </source>
</evidence>
<dbReference type="PROSITE" id="PS50887">
    <property type="entry name" value="GGDEF"/>
    <property type="match status" value="1"/>
</dbReference>
<dbReference type="CDD" id="cd01948">
    <property type="entry name" value="EAL"/>
    <property type="match status" value="1"/>
</dbReference>
<dbReference type="NCBIfam" id="TIGR00254">
    <property type="entry name" value="GGDEF"/>
    <property type="match status" value="1"/>
</dbReference>
<dbReference type="Pfam" id="PF00563">
    <property type="entry name" value="EAL"/>
    <property type="match status" value="1"/>
</dbReference>
<feature type="transmembrane region" description="Helical" evidence="1">
    <location>
        <begin position="93"/>
        <end position="111"/>
    </location>
</feature>
<dbReference type="SUPFAM" id="SSF141868">
    <property type="entry name" value="EAL domain-like"/>
    <property type="match status" value="1"/>
</dbReference>
<protein>
    <submittedName>
        <fullName evidence="4">Bifunctional diguanylate cyclase/phosphodiesterase</fullName>
    </submittedName>
</protein>
<reference evidence="5" key="1">
    <citation type="journal article" date="2019" name="Int. J. Syst. Evol. Microbiol.">
        <title>The Global Catalogue of Microorganisms (GCM) 10K type strain sequencing project: providing services to taxonomists for standard genome sequencing and annotation.</title>
        <authorList>
            <consortium name="The Broad Institute Genomics Platform"/>
            <consortium name="The Broad Institute Genome Sequencing Center for Infectious Disease"/>
            <person name="Wu L."/>
            <person name="Ma J."/>
        </authorList>
    </citation>
    <scope>NUCLEOTIDE SEQUENCE [LARGE SCALE GENOMIC DNA]</scope>
    <source>
        <strain evidence="5">KCTC 52449</strain>
    </source>
</reference>
<dbReference type="SMART" id="SM00052">
    <property type="entry name" value="EAL"/>
    <property type="match status" value="1"/>
</dbReference>
<dbReference type="InterPro" id="IPR029787">
    <property type="entry name" value="Nucleotide_cyclase"/>
</dbReference>
<dbReference type="PROSITE" id="PS50883">
    <property type="entry name" value="EAL"/>
    <property type="match status" value="1"/>
</dbReference>
<keyword evidence="1" id="KW-0812">Transmembrane</keyword>
<proteinExistence type="predicted"/>
<dbReference type="Gene3D" id="3.20.20.450">
    <property type="entry name" value="EAL domain"/>
    <property type="match status" value="1"/>
</dbReference>
<organism evidence="4 5">
    <name type="scientific">Alteromonas oceani</name>
    <dbReference type="NCBI Taxonomy" id="2071609"/>
    <lineage>
        <taxon>Bacteria</taxon>
        <taxon>Pseudomonadati</taxon>
        <taxon>Pseudomonadota</taxon>
        <taxon>Gammaproteobacteria</taxon>
        <taxon>Alteromonadales</taxon>
        <taxon>Alteromonadaceae</taxon>
        <taxon>Alteromonas/Salinimonas group</taxon>
        <taxon>Alteromonas</taxon>
    </lineage>
</organism>
<dbReference type="RefSeq" id="WP_164464814.1">
    <property type="nucleotide sequence ID" value="NZ_JBHRSX010000017.1"/>
</dbReference>
<comment type="caution">
    <text evidence="4">The sequence shown here is derived from an EMBL/GenBank/DDBJ whole genome shotgun (WGS) entry which is preliminary data.</text>
</comment>
<sequence length="832" mass="94200">MTTYFVAVITLNLVCFLFILLSGIQHKKHHYYSLAIVNLLLVGYHFLSWRFHQASTVSEAITLSRLHTNTVILGWPFIIYTFGHWCRFRYTNLMVLAFGTMAAIFTLFNTFSDTVLRHGNNPQLVKFDNLFGEPMSLLVGEPSMFFSLFHAGFIVMAVVLLLFALRFYQQQNNFISLALTICLGLSVATSFMSYQIDSGSVPLFYTGGLPFTLISLAFALMLSVSYRRNARELDHQRKRQGEFELALRRLATSAAGEDADHFYIELIATLYQLSPAEFIFIGDKCADSETKIETRAVLKHGQPVPNFTYQTEGTASQEVLDRGLHSEKHITAASFKCREANEAPAFASYTGIPIENSSREKAGLIMMFFSRPDGIDSALQQALQVVSSRAASELQRDQLEQKLRSMAYYDYLSNLPNRARLLEVLNATYLDATRHRQNALLVLLDLDHFGEINRKYGYEIGDQVIHILGNRFAAYRSADVFIARNGGDDFAILLTNLQADYTALLHVHWAALKAIVSDEITIGRRKISVQCSAGAVLFPEQIESRFDVISSAEHALQQAKERGRNQCSLFAPEMLAIKDAARELEEDLSSALQYNDELSMVYQPKVDAHGRLTGSEALLRWHHPVKGFISPAHFIPIAEETGLIHELGKWVLRRVFEQIRDWQQRSVPLYRVSINVTASQFAEGDFIHYLLAQRTEYNIPAQLIEVELTESSLLFDSHKAIEQLKTLQNTGISVALDDFGTGYSSLSYLRDLPLNVLKIDKSFIDNIDHQQSKELVRSIIAIGKHMKLLTVAEGTESKEQVEMLKEMGCDYFQGYYFSRPLTPEAFEAYVMR</sequence>
<dbReference type="InterPro" id="IPR000160">
    <property type="entry name" value="GGDEF_dom"/>
</dbReference>
<dbReference type="Proteomes" id="UP001595477">
    <property type="component" value="Unassembled WGS sequence"/>
</dbReference>
<feature type="domain" description="GGDEF" evidence="3">
    <location>
        <begin position="437"/>
        <end position="572"/>
    </location>
</feature>
<accession>A0ABV7JY21</accession>
<dbReference type="SUPFAM" id="SSF55073">
    <property type="entry name" value="Nucleotide cyclase"/>
    <property type="match status" value="1"/>
</dbReference>
<feature type="transmembrane region" description="Helical" evidence="1">
    <location>
        <begin position="67"/>
        <end position="86"/>
    </location>
</feature>
<feature type="domain" description="EAL" evidence="2">
    <location>
        <begin position="581"/>
        <end position="832"/>
    </location>
</feature>
<feature type="transmembrane region" description="Helical" evidence="1">
    <location>
        <begin position="202"/>
        <end position="222"/>
    </location>
</feature>